<keyword evidence="6 10" id="KW-1133">Transmembrane helix</keyword>
<dbReference type="EMBL" id="MFFB01000013">
    <property type="protein sequence ID" value="OGE94539.1"/>
    <property type="molecule type" value="Genomic_DNA"/>
</dbReference>
<dbReference type="InterPro" id="IPR028055">
    <property type="entry name" value="YidC/Oxa/ALB_C"/>
</dbReference>
<evidence type="ECO:0000256" key="4">
    <source>
        <dbReference type="ARBA" id="ARBA00022692"/>
    </source>
</evidence>
<proteinExistence type="inferred from homology"/>
<protein>
    <recommendedName>
        <fullName evidence="11">Membrane insertase YidC/Oxa/ALB C-terminal domain-containing protein</fullName>
    </recommendedName>
</protein>
<dbReference type="GO" id="GO:0051205">
    <property type="term" value="P:protein insertion into membrane"/>
    <property type="evidence" value="ECO:0007669"/>
    <property type="project" value="TreeGrafter"/>
</dbReference>
<dbReference type="Proteomes" id="UP000177281">
    <property type="component" value="Unassembled WGS sequence"/>
</dbReference>
<feature type="domain" description="Membrane insertase YidC/Oxa/ALB C-terminal" evidence="11">
    <location>
        <begin position="28"/>
        <end position="222"/>
    </location>
</feature>
<dbReference type="AlphaFoldDB" id="A0A1F5PX98"/>
<dbReference type="STRING" id="1817841.A3B10_00040"/>
<evidence type="ECO:0000256" key="3">
    <source>
        <dbReference type="ARBA" id="ARBA00022475"/>
    </source>
</evidence>
<dbReference type="GO" id="GO:0015031">
    <property type="term" value="P:protein transport"/>
    <property type="evidence" value="ECO:0007669"/>
    <property type="project" value="UniProtKB-KW"/>
</dbReference>
<evidence type="ECO:0000313" key="13">
    <source>
        <dbReference type="Proteomes" id="UP000177281"/>
    </source>
</evidence>
<evidence type="ECO:0000256" key="10">
    <source>
        <dbReference type="SAM" id="Phobius"/>
    </source>
</evidence>
<dbReference type="NCBIfam" id="TIGR03592">
    <property type="entry name" value="yidC_oxa1_cterm"/>
    <property type="match status" value="1"/>
</dbReference>
<accession>A0A1F5PX98</accession>
<evidence type="ECO:0000256" key="5">
    <source>
        <dbReference type="ARBA" id="ARBA00022927"/>
    </source>
</evidence>
<comment type="similarity">
    <text evidence="9">Belongs to the OXA1/ALB3/YidC family.</text>
</comment>
<evidence type="ECO:0000256" key="1">
    <source>
        <dbReference type="ARBA" id="ARBA00004651"/>
    </source>
</evidence>
<gene>
    <name evidence="12" type="ORF">A3B10_00040</name>
</gene>
<evidence type="ECO:0000256" key="2">
    <source>
        <dbReference type="ARBA" id="ARBA00022448"/>
    </source>
</evidence>
<organism evidence="12 13">
    <name type="scientific">Candidatus Doudnabacteria bacterium RIFCSPLOWO2_01_FULL_44_21</name>
    <dbReference type="NCBI Taxonomy" id="1817841"/>
    <lineage>
        <taxon>Bacteria</taxon>
        <taxon>Candidatus Doudnaibacteriota</taxon>
    </lineage>
</organism>
<keyword evidence="4 9" id="KW-0812">Transmembrane</keyword>
<evidence type="ECO:0000259" key="11">
    <source>
        <dbReference type="Pfam" id="PF02096"/>
    </source>
</evidence>
<keyword evidence="5" id="KW-0653">Protein transport</keyword>
<sequence>MIQVFNQILVYPLLNLLVFFYNFIPDIGAVIILLTLIVRLLLLPSFHKSLKHQRAMTALQPKMAEIKEKYKDDKERQAKAMMELYSTHKVNPLSSCLPLLIQLPILIALYQVFIQSLNGNELHGIYSFITAPEKINPVFLGFLDLAKKNIIMAVVAGALQYWQSKIMLPKNQTEDATTKMVKYQTLYFLPALTVFFGSTFPAGLTLYWIITTLFGVGQQYYLLRKEAKEALYGTKQ</sequence>
<dbReference type="Pfam" id="PF02096">
    <property type="entry name" value="60KD_IMP"/>
    <property type="match status" value="1"/>
</dbReference>
<dbReference type="InterPro" id="IPR047196">
    <property type="entry name" value="YidC_ALB_C"/>
</dbReference>
<comment type="caution">
    <text evidence="12">The sequence shown here is derived from an EMBL/GenBank/DDBJ whole genome shotgun (WGS) entry which is preliminary data.</text>
</comment>
<evidence type="ECO:0000256" key="9">
    <source>
        <dbReference type="RuleBase" id="RU003945"/>
    </source>
</evidence>
<dbReference type="CDD" id="cd20070">
    <property type="entry name" value="5TM_YidC_Alb3"/>
    <property type="match status" value="1"/>
</dbReference>
<evidence type="ECO:0000256" key="6">
    <source>
        <dbReference type="ARBA" id="ARBA00022989"/>
    </source>
</evidence>
<evidence type="ECO:0000256" key="7">
    <source>
        <dbReference type="ARBA" id="ARBA00023136"/>
    </source>
</evidence>
<keyword evidence="7 10" id="KW-0472">Membrane</keyword>
<keyword evidence="2" id="KW-0813">Transport</keyword>
<comment type="subcellular location">
    <subcellularLocation>
        <location evidence="1">Cell membrane</location>
        <topology evidence="1">Multi-pass membrane protein</topology>
    </subcellularLocation>
    <subcellularLocation>
        <location evidence="9">Membrane</location>
        <topology evidence="9">Multi-pass membrane protein</topology>
    </subcellularLocation>
</comment>
<dbReference type="GO" id="GO:0032977">
    <property type="term" value="F:membrane insertase activity"/>
    <property type="evidence" value="ECO:0007669"/>
    <property type="project" value="InterPro"/>
</dbReference>
<keyword evidence="8" id="KW-0143">Chaperone</keyword>
<evidence type="ECO:0000313" key="12">
    <source>
        <dbReference type="EMBL" id="OGE94539.1"/>
    </source>
</evidence>
<feature type="transmembrane region" description="Helical" evidence="10">
    <location>
        <begin position="20"/>
        <end position="42"/>
    </location>
</feature>
<evidence type="ECO:0000256" key="8">
    <source>
        <dbReference type="ARBA" id="ARBA00023186"/>
    </source>
</evidence>
<name>A0A1F5PX98_9BACT</name>
<keyword evidence="3" id="KW-1003">Cell membrane</keyword>
<dbReference type="InterPro" id="IPR001708">
    <property type="entry name" value="YidC/ALB3/OXA1/COX18"/>
</dbReference>
<dbReference type="PANTHER" id="PTHR12428">
    <property type="entry name" value="OXA1"/>
    <property type="match status" value="1"/>
</dbReference>
<dbReference type="GO" id="GO:0005886">
    <property type="term" value="C:plasma membrane"/>
    <property type="evidence" value="ECO:0007669"/>
    <property type="project" value="UniProtKB-SubCell"/>
</dbReference>
<dbReference type="PANTHER" id="PTHR12428:SF65">
    <property type="entry name" value="CYTOCHROME C OXIDASE ASSEMBLY PROTEIN COX18, MITOCHONDRIAL"/>
    <property type="match status" value="1"/>
</dbReference>
<feature type="transmembrane region" description="Helical" evidence="10">
    <location>
        <begin position="183"/>
        <end position="200"/>
    </location>
</feature>
<reference evidence="12 13" key="1">
    <citation type="journal article" date="2016" name="Nat. Commun.">
        <title>Thousands of microbial genomes shed light on interconnected biogeochemical processes in an aquifer system.</title>
        <authorList>
            <person name="Anantharaman K."/>
            <person name="Brown C.T."/>
            <person name="Hug L.A."/>
            <person name="Sharon I."/>
            <person name="Castelle C.J."/>
            <person name="Probst A.J."/>
            <person name="Thomas B.C."/>
            <person name="Singh A."/>
            <person name="Wilkins M.J."/>
            <person name="Karaoz U."/>
            <person name="Brodie E.L."/>
            <person name="Williams K.H."/>
            <person name="Hubbard S.S."/>
            <person name="Banfield J.F."/>
        </authorList>
    </citation>
    <scope>NUCLEOTIDE SEQUENCE [LARGE SCALE GENOMIC DNA]</scope>
</reference>